<evidence type="ECO:0008006" key="4">
    <source>
        <dbReference type="Google" id="ProtNLM"/>
    </source>
</evidence>
<dbReference type="KEGG" id="slut:H9L13_03605"/>
<evidence type="ECO:0000313" key="3">
    <source>
        <dbReference type="Proteomes" id="UP000515971"/>
    </source>
</evidence>
<evidence type="ECO:0000256" key="1">
    <source>
        <dbReference type="SAM" id="SignalP"/>
    </source>
</evidence>
<dbReference type="Proteomes" id="UP000515971">
    <property type="component" value="Chromosome"/>
</dbReference>
<keyword evidence="1" id="KW-0732">Signal</keyword>
<keyword evidence="3" id="KW-1185">Reference proteome</keyword>
<dbReference type="RefSeq" id="WP_187539120.1">
    <property type="nucleotide sequence ID" value="NZ_BAABJT010000001.1"/>
</dbReference>
<sequence>MKMKLLAPIAGVTVAISAAAFAQGQTPPASTTVAPGGGLSREEAQKTLENCGSRRFVASAEYQEEGKARRTGVTLCAAPGDTEEMWIGKLEKSATALATQTRIPASARTQLVADIQKEVARLRSAQRRSLPAADALVANVPAMPAPLPPRPVAPVGSYVAPSLVAAPSITIRCLNEGGPRDRGEDCEGQIRRETILALESGENMTAPAMVRFIRKGQVREEVRIGTLRQGQLVRMRLPRSVCKGVVRSELQLEVVAASSKPSAALTEGPYDLRC</sequence>
<dbReference type="EMBL" id="CP060718">
    <property type="protein sequence ID" value="QNN68010.1"/>
    <property type="molecule type" value="Genomic_DNA"/>
</dbReference>
<proteinExistence type="predicted"/>
<gene>
    <name evidence="2" type="ORF">H9L13_03605</name>
</gene>
<feature type="signal peptide" evidence="1">
    <location>
        <begin position="1"/>
        <end position="22"/>
    </location>
</feature>
<accession>A0A7G9SJI5</accession>
<reference evidence="2 3" key="1">
    <citation type="submission" date="2020-08" db="EMBL/GenBank/DDBJ databases">
        <title>Genome sequence of Sphingomonas lutea KCTC 23642T.</title>
        <authorList>
            <person name="Hyun D.-W."/>
            <person name="Bae J.-W."/>
        </authorList>
    </citation>
    <scope>NUCLEOTIDE SEQUENCE [LARGE SCALE GENOMIC DNA]</scope>
    <source>
        <strain evidence="2 3">KCTC 23642</strain>
    </source>
</reference>
<protein>
    <recommendedName>
        <fullName evidence="4">DUF3617 family protein</fullName>
    </recommendedName>
</protein>
<dbReference type="AlphaFoldDB" id="A0A7G9SJI5"/>
<feature type="chain" id="PRO_5028797983" description="DUF3617 family protein" evidence="1">
    <location>
        <begin position="23"/>
        <end position="274"/>
    </location>
</feature>
<evidence type="ECO:0000313" key="2">
    <source>
        <dbReference type="EMBL" id="QNN68010.1"/>
    </source>
</evidence>
<organism evidence="2 3">
    <name type="scientific">Sphingomonas lutea</name>
    <dbReference type="NCBI Taxonomy" id="1045317"/>
    <lineage>
        <taxon>Bacteria</taxon>
        <taxon>Pseudomonadati</taxon>
        <taxon>Pseudomonadota</taxon>
        <taxon>Alphaproteobacteria</taxon>
        <taxon>Sphingomonadales</taxon>
        <taxon>Sphingomonadaceae</taxon>
        <taxon>Sphingomonas</taxon>
    </lineage>
</organism>
<name>A0A7G9SJI5_9SPHN</name>